<evidence type="ECO:0000313" key="2">
    <source>
        <dbReference type="EMBL" id="QCS41011.1"/>
    </source>
</evidence>
<feature type="compositionally biased region" description="Low complexity" evidence="1">
    <location>
        <begin position="269"/>
        <end position="286"/>
    </location>
</feature>
<reference evidence="3" key="1">
    <citation type="submission" date="2019-05" db="EMBL/GenBank/DDBJ databases">
        <title>Genome sequence and methylation pattern of the halophilic Archaeon Natrinema versiforme BOL5-4.</title>
        <authorList>
            <person name="DasSarma P."/>
            <person name="Anton B.P."/>
            <person name="DasSarma S.L."/>
            <person name="Martinez F.L."/>
            <person name="Guzman D."/>
            <person name="Roberts R.J."/>
            <person name="DasSarma S."/>
        </authorList>
    </citation>
    <scope>NUCLEOTIDE SEQUENCE [LARGE SCALE GENOMIC DNA]</scope>
    <source>
        <strain evidence="3">BOL5-4</strain>
    </source>
</reference>
<dbReference type="RefSeq" id="WP_138243533.1">
    <property type="nucleotide sequence ID" value="NZ_CP040330.1"/>
</dbReference>
<dbReference type="EMBL" id="CP040330">
    <property type="protein sequence ID" value="QCS41011.1"/>
    <property type="molecule type" value="Genomic_DNA"/>
</dbReference>
<dbReference type="GeneID" id="40263825"/>
<feature type="compositionally biased region" description="Low complexity" evidence="1">
    <location>
        <begin position="327"/>
        <end position="344"/>
    </location>
</feature>
<feature type="compositionally biased region" description="Basic and acidic residues" evidence="1">
    <location>
        <begin position="314"/>
        <end position="326"/>
    </location>
</feature>
<name>A0A4V1FXL0_9EURY</name>
<feature type="region of interest" description="Disordered" evidence="1">
    <location>
        <begin position="200"/>
        <end position="381"/>
    </location>
</feature>
<feature type="compositionally biased region" description="Low complexity" evidence="1">
    <location>
        <begin position="204"/>
        <end position="219"/>
    </location>
</feature>
<gene>
    <name evidence="2" type="ORF">FEJ81_01100</name>
</gene>
<accession>A0A4V1FXL0</accession>
<evidence type="ECO:0000256" key="1">
    <source>
        <dbReference type="SAM" id="MobiDB-lite"/>
    </source>
</evidence>
<sequence length="462" mass="48351">MARPSRDSDRDLLVSADVLGAVGVTAADIRRTAAESDSLESALADALATPVDRTTVLRRTICRSDRGIDCAARYSQAALERELTTVFEAIGWSLSVTGTRDGLALTATDPYDRSREAAVTYPETPLAGDNFPAVLWTINETVLAATDARFVLLSSGIDRWRAALVETSELERLRDRYGPRIGAFDRPLLPKYGLEAYVPDTDVDGGTAPPLGATAGDGDPWPPWALEGGARRPTDPAPTVDSLIDEAEPSAGPGTEQATGPGGDSGADSRATATGGSSDAATASPSEPSERTAAPSSEIDGFEIRGTPSVSRRRSTETDPSEKRDSGTAGSGDSSSADDSSAVDDSSRTDETDEFGTLSGTSTTARVGNDSFGTDLDSPSEDDRYRALGAALDAGGNVSVRGLLEDDEFLPELPATESAETRIEFADRCGPVTVPERSAAAEQSGFEWVETGSLETTRISNS</sequence>
<protein>
    <submittedName>
        <fullName evidence="2">Uncharacterized protein</fullName>
    </submittedName>
</protein>
<proteinExistence type="predicted"/>
<dbReference type="OrthoDB" id="157461at2157"/>
<dbReference type="KEGG" id="nvr:FEJ81_01100"/>
<organism evidence="2 3">
    <name type="scientific">Natrinema versiforme</name>
    <dbReference type="NCBI Taxonomy" id="88724"/>
    <lineage>
        <taxon>Archaea</taxon>
        <taxon>Methanobacteriati</taxon>
        <taxon>Methanobacteriota</taxon>
        <taxon>Stenosarchaea group</taxon>
        <taxon>Halobacteria</taxon>
        <taxon>Halobacteriales</taxon>
        <taxon>Natrialbaceae</taxon>
        <taxon>Natrinema</taxon>
    </lineage>
</organism>
<dbReference type="AlphaFoldDB" id="A0A4V1FXL0"/>
<evidence type="ECO:0000313" key="3">
    <source>
        <dbReference type="Proteomes" id="UP000302218"/>
    </source>
</evidence>
<dbReference type="Proteomes" id="UP000302218">
    <property type="component" value="Chromosome"/>
</dbReference>